<dbReference type="Pfam" id="PF15711">
    <property type="entry name" value="ILEI"/>
    <property type="match status" value="2"/>
</dbReference>
<dbReference type="Proteomes" id="UP000005408">
    <property type="component" value="Unassembled WGS sequence"/>
</dbReference>
<evidence type="ECO:0000256" key="14">
    <source>
        <dbReference type="SAM" id="Phobius"/>
    </source>
</evidence>
<sequence length="857" mass="96764">MLRARIQKFRNGCRQSLNFTAEGNVGLLQLTFVTGMWRKSKRFVTANFGGWKPLAIWILIALGISFLLLRINQKDSKDDLNGNLRVWDASGRRDKAIHKEIQTHIPEADSVCGTSCLSGQKSFYVKTGSGKDVGPTICYEGKIYMSDKEKNVGRGLNMLVIDGDTHNVRDMKTFDTYTSDQSFRQYAQMEMKEKTVVIIASFDEISFSLRDEAKTWLKVMGASQIDKVAFRDSYVLIGQRGLKQGHAVEFINSMKENEEYAAPLEKKGCFPIPVGPLEDSSKLLASLKDIKMGSELKNCGLETACEGTPIQVFTGDTDSVMPHVCVGGKMVMEKDVNNAGRGFNVVVLDNESRIPKFVNRFDTYAADSIDMEEFLKGLHEGDIVIAVINDDASKQLKQGAIKELNSLGSSAIQNLGFRDIWYFIGQKGIKGYSEFEEISFASYDGEWPKQIKKSLCLPRKLRSLKVAPKLGGKRNLEKREFCKLNDGYSEFCDTQRVDDKLEPAPLEDKGTENDEIYKTSILIIPGLDHNALARTLETTLIQPGIKPDLVTVAVDEQTPDHGQLATLFKFQNISLASVARYEDKMNSAIEKFFSQTNSKYVIVIEEEIILTPDFLHFLSQCLPALEADDSLFGASAFNYNGFETTSGDKTRVNRMEDFPGLAFLLKRSVYESQMKSKMDKCCQQRSWDSWTLKQSGEMLVPDVSRVFRLPYQSASDDDSYLENLFYQPRLTITEYGAKIKNVNSLKSSSYEDELKKEIKASKPFPLKELEKCSSKTETVELPSKGSTFTLYFSDKDKDRKVFRKLCKCFELYSSAGKPLKGLHKNSLRFYYKENTIFLIASTSPYFEIKSEDVAVYE</sequence>
<evidence type="ECO:0000313" key="17">
    <source>
        <dbReference type="Proteomes" id="UP000005408"/>
    </source>
</evidence>
<dbReference type="InterPro" id="IPR004139">
    <property type="entry name" value="Glyco_trans_13"/>
</dbReference>
<evidence type="ECO:0000256" key="13">
    <source>
        <dbReference type="ARBA" id="ARBA00023211"/>
    </source>
</evidence>
<comment type="subcellular location">
    <subcellularLocation>
        <location evidence="2">Golgi apparatus membrane</location>
        <topology evidence="2">Single-pass type II membrane protein</topology>
    </subcellularLocation>
</comment>
<comment type="similarity">
    <text evidence="4">Belongs to the glycosyltransferase 13 family.</text>
</comment>
<evidence type="ECO:0000256" key="3">
    <source>
        <dbReference type="ARBA" id="ARBA00004922"/>
    </source>
</evidence>
<evidence type="ECO:0000256" key="1">
    <source>
        <dbReference type="ARBA" id="ARBA00001936"/>
    </source>
</evidence>
<dbReference type="GO" id="GO:0046872">
    <property type="term" value="F:metal ion binding"/>
    <property type="evidence" value="ECO:0007669"/>
    <property type="project" value="UniProtKB-KW"/>
</dbReference>
<evidence type="ECO:0000313" key="16">
    <source>
        <dbReference type="EnsemblMetazoa" id="G29166.1:cds"/>
    </source>
</evidence>
<protein>
    <recommendedName>
        <fullName evidence="15">ILEI/PANDER domain-containing protein</fullName>
    </recommendedName>
</protein>
<keyword evidence="8" id="KW-0479">Metal-binding</keyword>
<organism evidence="16 17">
    <name type="scientific">Magallana gigas</name>
    <name type="common">Pacific oyster</name>
    <name type="synonym">Crassostrea gigas</name>
    <dbReference type="NCBI Taxonomy" id="29159"/>
    <lineage>
        <taxon>Eukaryota</taxon>
        <taxon>Metazoa</taxon>
        <taxon>Spiralia</taxon>
        <taxon>Lophotrochozoa</taxon>
        <taxon>Mollusca</taxon>
        <taxon>Bivalvia</taxon>
        <taxon>Autobranchia</taxon>
        <taxon>Pteriomorphia</taxon>
        <taxon>Ostreida</taxon>
        <taxon>Ostreoidea</taxon>
        <taxon>Ostreidae</taxon>
        <taxon>Magallana</taxon>
    </lineage>
</organism>
<keyword evidence="5" id="KW-0328">Glycosyltransferase</keyword>
<keyword evidence="13" id="KW-0464">Manganese</keyword>
<keyword evidence="9" id="KW-0735">Signal-anchor</keyword>
<feature type="domain" description="ILEI/PANDER" evidence="15">
    <location>
        <begin position="341"/>
        <end position="428"/>
    </location>
</feature>
<evidence type="ECO:0000256" key="11">
    <source>
        <dbReference type="ARBA" id="ARBA00023034"/>
    </source>
</evidence>
<keyword evidence="6" id="KW-0808">Transferase</keyword>
<evidence type="ECO:0000256" key="10">
    <source>
        <dbReference type="ARBA" id="ARBA00022989"/>
    </source>
</evidence>
<evidence type="ECO:0000256" key="12">
    <source>
        <dbReference type="ARBA" id="ARBA00023136"/>
    </source>
</evidence>
<dbReference type="PANTHER" id="PTHR46396">
    <property type="entry name" value="PROTEIN O-LINKED-MANNOSE BETA-1,2-N-ACETYLGLUCOSAMINYLTRANSFERASE 1"/>
    <property type="match status" value="1"/>
</dbReference>
<keyword evidence="10 14" id="KW-1133">Transmembrane helix</keyword>
<feature type="transmembrane region" description="Helical" evidence="14">
    <location>
        <begin position="48"/>
        <end position="69"/>
    </location>
</feature>
<evidence type="ECO:0000256" key="9">
    <source>
        <dbReference type="ARBA" id="ARBA00022968"/>
    </source>
</evidence>
<dbReference type="InterPro" id="IPR039477">
    <property type="entry name" value="ILEI/PANDER_dom"/>
</dbReference>
<reference evidence="16" key="1">
    <citation type="submission" date="2022-08" db="UniProtKB">
        <authorList>
            <consortium name="EnsemblMetazoa"/>
        </authorList>
    </citation>
    <scope>IDENTIFICATION</scope>
    <source>
        <strain evidence="16">05x7-T-G4-1.051#20</strain>
    </source>
</reference>
<keyword evidence="11" id="KW-0333">Golgi apparatus</keyword>
<dbReference type="EnsemblMetazoa" id="G29166.1">
    <property type="protein sequence ID" value="G29166.1:cds"/>
    <property type="gene ID" value="G29166"/>
</dbReference>
<feature type="domain" description="ILEI/PANDER" evidence="15">
    <location>
        <begin position="154"/>
        <end position="241"/>
    </location>
</feature>
<keyword evidence="12 14" id="KW-0472">Membrane</keyword>
<dbReference type="Gene3D" id="3.90.550.10">
    <property type="entry name" value="Spore Coat Polysaccharide Biosynthesis Protein SpsA, Chain A"/>
    <property type="match status" value="1"/>
</dbReference>
<evidence type="ECO:0000256" key="2">
    <source>
        <dbReference type="ARBA" id="ARBA00004323"/>
    </source>
</evidence>
<dbReference type="Pfam" id="PF03071">
    <property type="entry name" value="GNT-I"/>
    <property type="match status" value="1"/>
</dbReference>
<proteinExistence type="inferred from homology"/>
<evidence type="ECO:0000256" key="4">
    <source>
        <dbReference type="ARBA" id="ARBA00006492"/>
    </source>
</evidence>
<dbReference type="PROSITE" id="PS52031">
    <property type="entry name" value="GG_LECTIN"/>
    <property type="match status" value="2"/>
</dbReference>
<dbReference type="GO" id="GO:0000139">
    <property type="term" value="C:Golgi membrane"/>
    <property type="evidence" value="ECO:0007669"/>
    <property type="project" value="UniProtKB-SubCell"/>
</dbReference>
<evidence type="ECO:0000256" key="8">
    <source>
        <dbReference type="ARBA" id="ARBA00022723"/>
    </source>
</evidence>
<evidence type="ECO:0000256" key="6">
    <source>
        <dbReference type="ARBA" id="ARBA00022679"/>
    </source>
</evidence>
<evidence type="ECO:0000256" key="5">
    <source>
        <dbReference type="ARBA" id="ARBA00022676"/>
    </source>
</evidence>
<dbReference type="SUPFAM" id="SSF53448">
    <property type="entry name" value="Nucleotide-diphospho-sugar transferases"/>
    <property type="match status" value="1"/>
</dbReference>
<evidence type="ECO:0000259" key="15">
    <source>
        <dbReference type="Pfam" id="PF15711"/>
    </source>
</evidence>
<keyword evidence="17" id="KW-1185">Reference proteome</keyword>
<dbReference type="InterPro" id="IPR052463">
    <property type="entry name" value="O-linked_mannose_GnT"/>
</dbReference>
<dbReference type="GO" id="GO:0047223">
    <property type="term" value="F:beta-1,3-galactosyl-O-glycosyl-glycoprotein beta-1,3-N-acetylglucosaminyltransferase activity"/>
    <property type="evidence" value="ECO:0007669"/>
    <property type="project" value="TreeGrafter"/>
</dbReference>
<dbReference type="GO" id="GO:0016266">
    <property type="term" value="P:protein O-linked glycosylation via N-acetyl-galactosamine"/>
    <property type="evidence" value="ECO:0007669"/>
    <property type="project" value="TreeGrafter"/>
</dbReference>
<keyword evidence="7 14" id="KW-0812">Transmembrane</keyword>
<name>A0A8W8LMY4_MAGGI</name>
<dbReference type="CDD" id="cd13936">
    <property type="entry name" value="PANDER_like"/>
    <property type="match status" value="1"/>
</dbReference>
<dbReference type="AlphaFoldDB" id="A0A8W8LMY4"/>
<evidence type="ECO:0000256" key="7">
    <source>
        <dbReference type="ARBA" id="ARBA00022692"/>
    </source>
</evidence>
<comment type="pathway">
    <text evidence="3">Protein modification; protein glycosylation.</text>
</comment>
<accession>A0A8W8LMY4</accession>
<comment type="cofactor">
    <cofactor evidence="1">
        <name>Mn(2+)</name>
        <dbReference type="ChEBI" id="CHEBI:29035"/>
    </cofactor>
</comment>
<dbReference type="PANTHER" id="PTHR46396:SF2">
    <property type="entry name" value="ILEI_PANDER DOMAIN-CONTAINING PROTEIN"/>
    <property type="match status" value="1"/>
</dbReference>
<dbReference type="InterPro" id="IPR029044">
    <property type="entry name" value="Nucleotide-diphossugar_trans"/>
</dbReference>